<dbReference type="PROSITE" id="PS51689">
    <property type="entry name" value="SAM_RNA_A_N6_MT"/>
    <property type="match status" value="1"/>
</dbReference>
<comment type="caution">
    <text evidence="11">The sequence shown here is derived from an EMBL/GenBank/DDBJ whole genome shotgun (WGS) entry which is preliminary data.</text>
</comment>
<feature type="compositionally biased region" description="Low complexity" evidence="9">
    <location>
        <begin position="129"/>
        <end position="140"/>
    </location>
</feature>
<dbReference type="GO" id="GO:0005759">
    <property type="term" value="C:mitochondrial matrix"/>
    <property type="evidence" value="ECO:0007669"/>
    <property type="project" value="TreeGrafter"/>
</dbReference>
<evidence type="ECO:0000259" key="10">
    <source>
        <dbReference type="SMART" id="SM00650"/>
    </source>
</evidence>
<keyword evidence="8" id="KW-0698">rRNA processing</keyword>
<comment type="function">
    <text evidence="6">Mitochondrial transcription factor that confers selective promoter recognition on the core subunit of the yeast mitochondrial RNA polymerase. Interacts with DNA in a non-specific manner.</text>
</comment>
<protein>
    <recommendedName>
        <fullName evidence="8">rRNA adenine N(6)-methyltransferase</fullName>
        <ecNumber evidence="8">2.1.1.-</ecNumber>
    </recommendedName>
</protein>
<proteinExistence type="inferred from homology"/>
<dbReference type="SUPFAM" id="SSF53335">
    <property type="entry name" value="S-adenosyl-L-methionine-dependent methyltransferases"/>
    <property type="match status" value="1"/>
</dbReference>
<keyword evidence="12" id="KW-1185">Reference proteome</keyword>
<evidence type="ECO:0000256" key="4">
    <source>
        <dbReference type="ARBA" id="ARBA00022691"/>
    </source>
</evidence>
<dbReference type="Proteomes" id="UP000738359">
    <property type="component" value="Unassembled WGS sequence"/>
</dbReference>
<keyword evidence="4 7" id="KW-0949">S-adenosyl-L-methionine</keyword>
<comment type="subcellular location">
    <subcellularLocation>
        <location evidence="1">Mitochondrion</location>
    </subcellularLocation>
</comment>
<evidence type="ECO:0000256" key="3">
    <source>
        <dbReference type="ARBA" id="ARBA00022679"/>
    </source>
</evidence>
<evidence type="ECO:0000256" key="5">
    <source>
        <dbReference type="ARBA" id="ARBA00022884"/>
    </source>
</evidence>
<feature type="region of interest" description="Disordered" evidence="9">
    <location>
        <begin position="124"/>
        <end position="163"/>
    </location>
</feature>
<dbReference type="EC" id="2.1.1.-" evidence="8"/>
<evidence type="ECO:0000256" key="6">
    <source>
        <dbReference type="ARBA" id="ARBA00024915"/>
    </source>
</evidence>
<evidence type="ECO:0000313" key="11">
    <source>
        <dbReference type="EMBL" id="KAF9964685.1"/>
    </source>
</evidence>
<dbReference type="Gene3D" id="3.40.50.150">
    <property type="entry name" value="Vaccinia Virus protein VP39"/>
    <property type="match status" value="1"/>
</dbReference>
<dbReference type="SMART" id="SM00650">
    <property type="entry name" value="rADc"/>
    <property type="match status" value="1"/>
</dbReference>
<feature type="binding site" evidence="7">
    <location>
        <position position="32"/>
    </location>
    <ligand>
        <name>S-adenosyl-L-methionine</name>
        <dbReference type="ChEBI" id="CHEBI:59789"/>
    </ligand>
</feature>
<sequence>MIPRKLPPLPPIRDLIRVYGLSADQKFSQNFILDKNVTDTIAHHAKISVKDDLVVEVGPGPGLLTRSILDAGARRVVVVEKDPRFLPTLQQLAEASDHRLGILMGDMLKLDHAHILKAGSALHSRPTDISSAQPSIPAAAGNSNNANDPDPNLQREQDQQQEEDFWRPMDDCNSTIRLLGNLPFGVASPLLIQWLKMMALRQGIFGADNRVSMTLMFQKEVAEGIVAPPSHPQRSRLSVMAQALCNVKMAYKLPSGVFVPKPKVDAAVVHFEKKAEPLVPGSLEKLEDVARFYFNKRRKTVGHNTNRMAKAAPEVKPILDEWVAEGGWDMNLRSQDVSTEQFCALARKLDRAQLKIPLT</sequence>
<dbReference type="GO" id="GO:0006391">
    <property type="term" value="P:transcription initiation at mitochondrial promoter"/>
    <property type="evidence" value="ECO:0007669"/>
    <property type="project" value="TreeGrafter"/>
</dbReference>
<dbReference type="InterPro" id="IPR020598">
    <property type="entry name" value="rRNA_Ade_methylase_Trfase_N"/>
</dbReference>
<feature type="binding site" evidence="7">
    <location>
        <position position="106"/>
    </location>
    <ligand>
        <name>S-adenosyl-L-methionine</name>
        <dbReference type="ChEBI" id="CHEBI:59789"/>
    </ligand>
</feature>
<feature type="binding site" evidence="7">
    <location>
        <position position="181"/>
    </location>
    <ligand>
        <name>S-adenosyl-L-methionine</name>
        <dbReference type="ChEBI" id="CHEBI:59789"/>
    </ligand>
</feature>
<evidence type="ECO:0000256" key="9">
    <source>
        <dbReference type="SAM" id="MobiDB-lite"/>
    </source>
</evidence>
<dbReference type="InterPro" id="IPR029063">
    <property type="entry name" value="SAM-dependent_MTases_sf"/>
</dbReference>
<dbReference type="InterPro" id="IPR020596">
    <property type="entry name" value="rRNA_Ade_Mease_Trfase_CS"/>
</dbReference>
<evidence type="ECO:0000256" key="8">
    <source>
        <dbReference type="RuleBase" id="RU362106"/>
    </source>
</evidence>
<dbReference type="OrthoDB" id="16079at2759"/>
<dbReference type="CDD" id="cd02440">
    <property type="entry name" value="AdoMet_MTases"/>
    <property type="match status" value="1"/>
</dbReference>
<keyword evidence="3 7" id="KW-0808">Transferase</keyword>
<comment type="similarity">
    <text evidence="7 8">Belongs to the class I-like SAM-binding methyltransferase superfamily. rRNA adenine N(6)-methyltransferase family.</text>
</comment>
<keyword evidence="2 7" id="KW-0489">Methyltransferase</keyword>
<dbReference type="PANTHER" id="PTHR11727:SF17">
    <property type="entry name" value="DIMETHYLADENOSINE TRANSFERASE 1, MITOCHONDRIAL"/>
    <property type="match status" value="1"/>
</dbReference>
<feature type="domain" description="Ribosomal RNA adenine methylase transferase N-terminal" evidence="10">
    <location>
        <begin position="37"/>
        <end position="275"/>
    </location>
</feature>
<evidence type="ECO:0000256" key="2">
    <source>
        <dbReference type="ARBA" id="ARBA00022603"/>
    </source>
</evidence>
<feature type="binding site" evidence="7">
    <location>
        <position position="30"/>
    </location>
    <ligand>
        <name>S-adenosyl-L-methionine</name>
        <dbReference type="ChEBI" id="CHEBI:59789"/>
    </ligand>
</feature>
<dbReference type="InterPro" id="IPR023165">
    <property type="entry name" value="rRNA_Ade_diMease-like_C"/>
</dbReference>
<feature type="binding site" evidence="7">
    <location>
        <position position="58"/>
    </location>
    <ligand>
        <name>S-adenosyl-L-methionine</name>
        <dbReference type="ChEBI" id="CHEBI:59789"/>
    </ligand>
</feature>
<feature type="compositionally biased region" description="Basic and acidic residues" evidence="9">
    <location>
        <begin position="153"/>
        <end position="163"/>
    </location>
</feature>
<dbReference type="Pfam" id="PF00398">
    <property type="entry name" value="RrnaAD"/>
    <property type="match status" value="1"/>
</dbReference>
<evidence type="ECO:0000256" key="1">
    <source>
        <dbReference type="ARBA" id="ARBA00004173"/>
    </source>
</evidence>
<dbReference type="Gene3D" id="1.10.8.100">
    <property type="entry name" value="Ribosomal RNA adenine dimethylase-like, domain 2"/>
    <property type="match status" value="1"/>
</dbReference>
<dbReference type="GO" id="GO:0000179">
    <property type="term" value="F:rRNA (adenine-N6,N6-)-dimethyltransferase activity"/>
    <property type="evidence" value="ECO:0007669"/>
    <property type="project" value="UniProtKB-UniRule"/>
</dbReference>
<accession>A0A9P6J8E1</accession>
<reference evidence="11" key="1">
    <citation type="journal article" date="2020" name="Fungal Divers.">
        <title>Resolving the Mortierellaceae phylogeny through synthesis of multi-gene phylogenetics and phylogenomics.</title>
        <authorList>
            <person name="Vandepol N."/>
            <person name="Liber J."/>
            <person name="Desiro A."/>
            <person name="Na H."/>
            <person name="Kennedy M."/>
            <person name="Barry K."/>
            <person name="Grigoriev I.V."/>
            <person name="Miller A.N."/>
            <person name="O'Donnell K."/>
            <person name="Stajich J.E."/>
            <person name="Bonito G."/>
        </authorList>
    </citation>
    <scope>NUCLEOTIDE SEQUENCE</scope>
    <source>
        <strain evidence="11">CK1249</strain>
    </source>
</reference>
<feature type="binding site" evidence="7">
    <location>
        <position position="80"/>
    </location>
    <ligand>
        <name>S-adenosyl-L-methionine</name>
        <dbReference type="ChEBI" id="CHEBI:59789"/>
    </ligand>
</feature>
<evidence type="ECO:0000256" key="7">
    <source>
        <dbReference type="PROSITE-ProRule" id="PRU01026"/>
    </source>
</evidence>
<organism evidence="11 12">
    <name type="scientific">Mortierella alpina</name>
    <name type="common">Oleaginous fungus</name>
    <name type="synonym">Mortierella renispora</name>
    <dbReference type="NCBI Taxonomy" id="64518"/>
    <lineage>
        <taxon>Eukaryota</taxon>
        <taxon>Fungi</taxon>
        <taxon>Fungi incertae sedis</taxon>
        <taxon>Mucoromycota</taxon>
        <taxon>Mortierellomycotina</taxon>
        <taxon>Mortierellomycetes</taxon>
        <taxon>Mortierellales</taxon>
        <taxon>Mortierellaceae</taxon>
        <taxon>Mortierella</taxon>
    </lineage>
</organism>
<dbReference type="PROSITE" id="PS01131">
    <property type="entry name" value="RRNA_A_DIMETH"/>
    <property type="match status" value="1"/>
</dbReference>
<dbReference type="EMBL" id="JAAAHY010000336">
    <property type="protein sequence ID" value="KAF9964685.1"/>
    <property type="molecule type" value="Genomic_DNA"/>
</dbReference>
<dbReference type="GO" id="GO:0003723">
    <property type="term" value="F:RNA binding"/>
    <property type="evidence" value="ECO:0007669"/>
    <property type="project" value="UniProtKB-UniRule"/>
</dbReference>
<dbReference type="PANTHER" id="PTHR11727">
    <property type="entry name" value="DIMETHYLADENOSINE TRANSFERASE"/>
    <property type="match status" value="1"/>
</dbReference>
<keyword evidence="5 7" id="KW-0694">RNA-binding</keyword>
<evidence type="ECO:0000313" key="12">
    <source>
        <dbReference type="Proteomes" id="UP000738359"/>
    </source>
</evidence>
<dbReference type="AlphaFoldDB" id="A0A9P6J8E1"/>
<gene>
    <name evidence="11" type="primary">TFB1M</name>
    <name evidence="11" type="ORF">BGZ70_006097</name>
</gene>
<name>A0A9P6J8E1_MORAP</name>
<dbReference type="GO" id="GO:0034246">
    <property type="term" value="F:mitochondrial transcription factor activity"/>
    <property type="evidence" value="ECO:0007669"/>
    <property type="project" value="TreeGrafter"/>
</dbReference>
<dbReference type="InterPro" id="IPR001737">
    <property type="entry name" value="KsgA/Erm"/>
</dbReference>